<keyword evidence="2" id="KW-0472">Membrane</keyword>
<dbReference type="RefSeq" id="WP_264503780.1">
    <property type="nucleotide sequence ID" value="NZ_JAPDDS010000024.1"/>
</dbReference>
<gene>
    <name evidence="3" type="ORF">OKA04_24005</name>
</gene>
<feature type="region of interest" description="Disordered" evidence="1">
    <location>
        <begin position="1"/>
        <end position="68"/>
    </location>
</feature>
<dbReference type="EMBL" id="JAPDDS010000024">
    <property type="protein sequence ID" value="MCW1887824.1"/>
    <property type="molecule type" value="Genomic_DNA"/>
</dbReference>
<keyword evidence="2" id="KW-0812">Transmembrane</keyword>
<name>A0ABT3FX65_9BACT</name>
<accession>A0ABT3FX65</accession>
<feature type="transmembrane region" description="Helical" evidence="2">
    <location>
        <begin position="76"/>
        <end position="98"/>
    </location>
</feature>
<organism evidence="3 4">
    <name type="scientific">Luteolibacter flavescens</name>
    <dbReference type="NCBI Taxonomy" id="1859460"/>
    <lineage>
        <taxon>Bacteria</taxon>
        <taxon>Pseudomonadati</taxon>
        <taxon>Verrucomicrobiota</taxon>
        <taxon>Verrucomicrobiia</taxon>
        <taxon>Verrucomicrobiales</taxon>
        <taxon>Verrucomicrobiaceae</taxon>
        <taxon>Luteolibacter</taxon>
    </lineage>
</organism>
<protein>
    <submittedName>
        <fullName evidence="3">Uncharacterized protein</fullName>
    </submittedName>
</protein>
<keyword evidence="2" id="KW-1133">Transmembrane helix</keyword>
<comment type="caution">
    <text evidence="3">The sequence shown here is derived from an EMBL/GenBank/DDBJ whole genome shotgun (WGS) entry which is preliminary data.</text>
</comment>
<dbReference type="Proteomes" id="UP001207930">
    <property type="component" value="Unassembled WGS sequence"/>
</dbReference>
<feature type="region of interest" description="Disordered" evidence="1">
    <location>
        <begin position="107"/>
        <end position="126"/>
    </location>
</feature>
<evidence type="ECO:0000313" key="4">
    <source>
        <dbReference type="Proteomes" id="UP001207930"/>
    </source>
</evidence>
<feature type="compositionally biased region" description="Basic and acidic residues" evidence="1">
    <location>
        <begin position="24"/>
        <end position="59"/>
    </location>
</feature>
<keyword evidence="4" id="KW-1185">Reference proteome</keyword>
<evidence type="ECO:0000256" key="1">
    <source>
        <dbReference type="SAM" id="MobiDB-lite"/>
    </source>
</evidence>
<evidence type="ECO:0000313" key="3">
    <source>
        <dbReference type="EMBL" id="MCW1887824.1"/>
    </source>
</evidence>
<sequence>MESEPGIHPGLLPVEPPPPAPEGPKVRREPRQLPGREHAEPIEPRHTTSDDLLKPRDGELPLNNSRGSAGSRMIHSLLPAAFIAAAGVTIYSLIYFLYPKALNRDRENPAPKQVVSSPEKPRPMPVAPPLEPFDPQESEVRQTPTQAVEQLIEETSPAVAANNVLDKFLKAKDAASRVGMVEPEIGLKELDRTLLSGHLPEVAQVFSDLPRRNSIEGFTDYPYRVSFYVQDRPNTDFAVLVRQRGDQPPKVFLPAFLDLVGGRLAAFTRQPNKDDPTRFHVILEPVVGCHEKGIPNADRKFTLKLLSSNFGRETARAYCSNQSRLREMVDKPDYAIRWGIRVPATVTIQWNHKEDPAKPYLELIDINSPDWNP</sequence>
<reference evidence="3 4" key="1">
    <citation type="submission" date="2022-10" db="EMBL/GenBank/DDBJ databases">
        <title>Luteolibacter flavescens strain MCCC 1K03193, whole genome shotgun sequencing project.</title>
        <authorList>
            <person name="Zhao G."/>
            <person name="Shen L."/>
        </authorList>
    </citation>
    <scope>NUCLEOTIDE SEQUENCE [LARGE SCALE GENOMIC DNA]</scope>
    <source>
        <strain evidence="3 4">MCCC 1K03193</strain>
    </source>
</reference>
<evidence type="ECO:0000256" key="2">
    <source>
        <dbReference type="SAM" id="Phobius"/>
    </source>
</evidence>
<proteinExistence type="predicted"/>